<protein>
    <recommendedName>
        <fullName evidence="1">non-specific serine/threonine protein kinase</fullName>
        <ecNumber evidence="1">2.7.11.1</ecNumber>
    </recommendedName>
</protein>
<evidence type="ECO:0000313" key="18">
    <source>
        <dbReference type="Proteomes" id="UP000825935"/>
    </source>
</evidence>
<comment type="catalytic activity">
    <reaction evidence="11">
        <text>L-threonyl-[protein] + ATP = O-phospho-L-threonyl-[protein] + ADP + H(+)</text>
        <dbReference type="Rhea" id="RHEA:46608"/>
        <dbReference type="Rhea" id="RHEA-COMP:11060"/>
        <dbReference type="Rhea" id="RHEA-COMP:11605"/>
        <dbReference type="ChEBI" id="CHEBI:15378"/>
        <dbReference type="ChEBI" id="CHEBI:30013"/>
        <dbReference type="ChEBI" id="CHEBI:30616"/>
        <dbReference type="ChEBI" id="CHEBI:61977"/>
        <dbReference type="ChEBI" id="CHEBI:456216"/>
        <dbReference type="EC" id="2.7.11.1"/>
    </reaction>
</comment>
<dbReference type="PROSITE" id="PS00108">
    <property type="entry name" value="PROTEIN_KINASE_ST"/>
    <property type="match status" value="1"/>
</dbReference>
<dbReference type="EMBL" id="CM035409">
    <property type="protein sequence ID" value="KAH7439826.1"/>
    <property type="molecule type" value="Genomic_DNA"/>
</dbReference>
<keyword evidence="6 13" id="KW-0547">Nucleotide-binding</keyword>
<dbReference type="PROSITE" id="PS50011">
    <property type="entry name" value="PROTEIN_KINASE_DOM"/>
    <property type="match status" value="1"/>
</dbReference>
<feature type="domain" description="EF-hand" evidence="16">
    <location>
        <begin position="452"/>
        <end position="487"/>
    </location>
</feature>
<reference evidence="17" key="1">
    <citation type="submission" date="2021-08" db="EMBL/GenBank/DDBJ databases">
        <title>WGS assembly of Ceratopteris richardii.</title>
        <authorList>
            <person name="Marchant D.B."/>
            <person name="Chen G."/>
            <person name="Jenkins J."/>
            <person name="Shu S."/>
            <person name="Leebens-Mack J."/>
            <person name="Grimwood J."/>
            <person name="Schmutz J."/>
            <person name="Soltis P."/>
            <person name="Soltis D."/>
            <person name="Chen Z.-H."/>
        </authorList>
    </citation>
    <scope>NUCLEOTIDE SEQUENCE</scope>
    <source>
        <strain evidence="17">Whitten #5841</strain>
        <tissue evidence="17">Leaf</tissue>
    </source>
</reference>
<dbReference type="SUPFAM" id="SSF47473">
    <property type="entry name" value="EF-hand"/>
    <property type="match status" value="1"/>
</dbReference>
<dbReference type="EC" id="2.7.11.1" evidence="1"/>
<proteinExistence type="inferred from homology"/>
<name>A0A8T2V0U5_CERRI</name>
<feature type="compositionally biased region" description="Basic and acidic residues" evidence="14">
    <location>
        <begin position="36"/>
        <end position="56"/>
    </location>
</feature>
<evidence type="ECO:0000256" key="6">
    <source>
        <dbReference type="ARBA" id="ARBA00022741"/>
    </source>
</evidence>
<evidence type="ECO:0000259" key="15">
    <source>
        <dbReference type="PROSITE" id="PS50011"/>
    </source>
</evidence>
<dbReference type="InterPro" id="IPR050205">
    <property type="entry name" value="CDPK_Ser/Thr_kinases"/>
</dbReference>
<keyword evidence="5" id="KW-0677">Repeat</keyword>
<evidence type="ECO:0000259" key="16">
    <source>
        <dbReference type="PROSITE" id="PS50222"/>
    </source>
</evidence>
<evidence type="ECO:0000313" key="17">
    <source>
        <dbReference type="EMBL" id="KAH7439826.1"/>
    </source>
</evidence>
<keyword evidence="7" id="KW-0418">Kinase</keyword>
<evidence type="ECO:0000256" key="9">
    <source>
        <dbReference type="ARBA" id="ARBA00022840"/>
    </source>
</evidence>
<dbReference type="InterPro" id="IPR011992">
    <property type="entry name" value="EF-hand-dom_pair"/>
</dbReference>
<keyword evidence="3" id="KW-0808">Transferase</keyword>
<dbReference type="CDD" id="cd05117">
    <property type="entry name" value="STKc_CAMK"/>
    <property type="match status" value="1"/>
</dbReference>
<dbReference type="FunFam" id="1.10.510.10:FF:000249">
    <property type="entry name" value="Calcium-dependent protein kinase SK5"/>
    <property type="match status" value="1"/>
</dbReference>
<dbReference type="OrthoDB" id="40902at2759"/>
<comment type="catalytic activity">
    <reaction evidence="12">
        <text>L-seryl-[protein] + ATP = O-phospho-L-seryl-[protein] + ADP + H(+)</text>
        <dbReference type="Rhea" id="RHEA:17989"/>
        <dbReference type="Rhea" id="RHEA-COMP:9863"/>
        <dbReference type="Rhea" id="RHEA-COMP:11604"/>
        <dbReference type="ChEBI" id="CHEBI:15378"/>
        <dbReference type="ChEBI" id="CHEBI:29999"/>
        <dbReference type="ChEBI" id="CHEBI:30616"/>
        <dbReference type="ChEBI" id="CHEBI:83421"/>
        <dbReference type="ChEBI" id="CHEBI:456216"/>
        <dbReference type="EC" id="2.7.11.1"/>
    </reaction>
</comment>
<dbReference type="CDD" id="cd00051">
    <property type="entry name" value="EFh"/>
    <property type="match status" value="1"/>
</dbReference>
<dbReference type="PROSITE" id="PS50222">
    <property type="entry name" value="EF_HAND_2"/>
    <property type="match status" value="4"/>
</dbReference>
<evidence type="ECO:0000256" key="3">
    <source>
        <dbReference type="ARBA" id="ARBA00022679"/>
    </source>
</evidence>
<dbReference type="InterPro" id="IPR018247">
    <property type="entry name" value="EF_Hand_1_Ca_BS"/>
</dbReference>
<dbReference type="Gene3D" id="1.10.510.10">
    <property type="entry name" value="Transferase(Phosphotransferase) domain 1"/>
    <property type="match status" value="1"/>
</dbReference>
<dbReference type="SUPFAM" id="SSF56112">
    <property type="entry name" value="Protein kinase-like (PK-like)"/>
    <property type="match status" value="1"/>
</dbReference>
<dbReference type="InterPro" id="IPR002048">
    <property type="entry name" value="EF_hand_dom"/>
</dbReference>
<feature type="domain" description="EF-hand" evidence="16">
    <location>
        <begin position="526"/>
        <end position="557"/>
    </location>
</feature>
<feature type="domain" description="Protein kinase" evidence="15">
    <location>
        <begin position="115"/>
        <end position="373"/>
    </location>
</feature>
<dbReference type="InterPro" id="IPR011009">
    <property type="entry name" value="Kinase-like_dom_sf"/>
</dbReference>
<dbReference type="Pfam" id="PF00069">
    <property type="entry name" value="Pkinase"/>
    <property type="match status" value="1"/>
</dbReference>
<dbReference type="PROSITE" id="PS00018">
    <property type="entry name" value="EF_HAND_1"/>
    <property type="match status" value="4"/>
</dbReference>
<keyword evidence="2" id="KW-0723">Serine/threonine-protein kinase</keyword>
<evidence type="ECO:0000256" key="12">
    <source>
        <dbReference type="ARBA" id="ARBA00048679"/>
    </source>
</evidence>
<dbReference type="Gene3D" id="1.10.238.10">
    <property type="entry name" value="EF-hand"/>
    <property type="match status" value="1"/>
</dbReference>
<feature type="domain" description="EF-hand" evidence="16">
    <location>
        <begin position="416"/>
        <end position="451"/>
    </location>
</feature>
<keyword evidence="9 13" id="KW-0067">ATP-binding</keyword>
<evidence type="ECO:0000256" key="10">
    <source>
        <dbReference type="ARBA" id="ARBA00024334"/>
    </source>
</evidence>
<dbReference type="GO" id="GO:0004674">
    <property type="term" value="F:protein serine/threonine kinase activity"/>
    <property type="evidence" value="ECO:0007669"/>
    <property type="project" value="UniProtKB-KW"/>
</dbReference>
<organism evidence="17 18">
    <name type="scientific">Ceratopteris richardii</name>
    <name type="common">Triangle waterfern</name>
    <dbReference type="NCBI Taxonomy" id="49495"/>
    <lineage>
        <taxon>Eukaryota</taxon>
        <taxon>Viridiplantae</taxon>
        <taxon>Streptophyta</taxon>
        <taxon>Embryophyta</taxon>
        <taxon>Tracheophyta</taxon>
        <taxon>Polypodiopsida</taxon>
        <taxon>Polypodiidae</taxon>
        <taxon>Polypodiales</taxon>
        <taxon>Pteridineae</taxon>
        <taxon>Pteridaceae</taxon>
        <taxon>Parkerioideae</taxon>
        <taxon>Ceratopteris</taxon>
    </lineage>
</organism>
<dbReference type="SMART" id="SM00054">
    <property type="entry name" value="EFh"/>
    <property type="match status" value="4"/>
</dbReference>
<dbReference type="InterPro" id="IPR017441">
    <property type="entry name" value="Protein_kinase_ATP_BS"/>
</dbReference>
<gene>
    <name evidence="17" type="ORF">KP509_04G078300</name>
</gene>
<sequence>MGNTCVTSSLNKNGFFPGDLNSYRFWADTGGTPDRSLSEQHSDGRSVEFHENSKDENISEISAEKPDPIVIHPSVAASRPHPQAMHRSHEPLLPPGQSLTSSVLGRITENLKDLYVLGRKLGQGQFGTTFLCIEKSTGKEFACKSIAKRKLISQEDVDDVRREIQIMHHLSGHPNVVTIKGAYEDVTSVHLVMELCAGGELFDRIIQRGHYSERKAARLIKVIVGVVEACHSLGVMHRDLKPENFLFLNKHEDAPLKTTDFGLSVFFRPGEIFQDVVGSPYYVAPEVLHRHYGPAADVWSAGVILYILLCGVPPFWAETEQQIFEQVLKGDLDFESDPWPVISESAKDLIRSMLVRNPEKRYSAHQVLCHPWIREDGVAPDQPIDSAVLSRMKQFVAMNKIKKIALRVIAERLSEEEIAGLKEMFQMIDADNSGSITFDELKTGLRKLGSSLMDTEIQTLMEAADVDNNGTIDYGEFIAATLNLNKIEREENLFAAFSYFDKDNSGYITVDELQQVCVEYNLGDVRIDEFIREVDENNDGRIDYNEFVTMMRKGNGGVGRASMRNSLSSSIRTGGLRDALMIG</sequence>
<dbReference type="InterPro" id="IPR000719">
    <property type="entry name" value="Prot_kinase_dom"/>
</dbReference>
<comment type="caution">
    <text evidence="17">The sequence shown here is derived from an EMBL/GenBank/DDBJ whole genome shotgun (WGS) entry which is preliminary data.</text>
</comment>
<dbReference type="FunFam" id="1.10.238.10:FF:000015">
    <property type="entry name" value="Calcium-dependent protein kinase 1"/>
    <property type="match status" value="1"/>
</dbReference>
<accession>A0A8T2V0U5</accession>
<feature type="domain" description="EF-hand" evidence="16">
    <location>
        <begin position="488"/>
        <end position="523"/>
    </location>
</feature>
<evidence type="ECO:0000256" key="2">
    <source>
        <dbReference type="ARBA" id="ARBA00022527"/>
    </source>
</evidence>
<feature type="region of interest" description="Disordered" evidence="14">
    <location>
        <begin position="32"/>
        <end position="56"/>
    </location>
</feature>
<evidence type="ECO:0000256" key="11">
    <source>
        <dbReference type="ARBA" id="ARBA00047899"/>
    </source>
</evidence>
<dbReference type="FunFam" id="3.30.200.20:FF:000004">
    <property type="entry name" value="Calcium-dependent protein kinase 1"/>
    <property type="match status" value="1"/>
</dbReference>
<dbReference type="PROSITE" id="PS00107">
    <property type="entry name" value="PROTEIN_KINASE_ATP"/>
    <property type="match status" value="1"/>
</dbReference>
<evidence type="ECO:0000256" key="7">
    <source>
        <dbReference type="ARBA" id="ARBA00022777"/>
    </source>
</evidence>
<dbReference type="Pfam" id="PF13499">
    <property type="entry name" value="EF-hand_7"/>
    <property type="match status" value="2"/>
</dbReference>
<comment type="similarity">
    <text evidence="10">Belongs to the protein kinase superfamily. Ser/Thr protein kinase family. CDPK subfamily.</text>
</comment>
<dbReference type="AlphaFoldDB" id="A0A8T2V0U5"/>
<dbReference type="Proteomes" id="UP000825935">
    <property type="component" value="Chromosome 4"/>
</dbReference>
<evidence type="ECO:0000256" key="8">
    <source>
        <dbReference type="ARBA" id="ARBA00022837"/>
    </source>
</evidence>
<keyword evidence="4" id="KW-0479">Metal-binding</keyword>
<dbReference type="PANTHER" id="PTHR24349">
    <property type="entry name" value="SERINE/THREONINE-PROTEIN KINASE"/>
    <property type="match status" value="1"/>
</dbReference>
<dbReference type="OMA" id="HEWIKMT"/>
<evidence type="ECO:0000256" key="4">
    <source>
        <dbReference type="ARBA" id="ARBA00022723"/>
    </source>
</evidence>
<feature type="binding site" evidence="13">
    <location>
        <position position="148"/>
    </location>
    <ligand>
        <name>ATP</name>
        <dbReference type="ChEBI" id="CHEBI:30616"/>
    </ligand>
</feature>
<dbReference type="Gene3D" id="3.30.200.20">
    <property type="entry name" value="Phosphorylase Kinase, domain 1"/>
    <property type="match status" value="1"/>
</dbReference>
<dbReference type="SMART" id="SM00220">
    <property type="entry name" value="S_TKc"/>
    <property type="match status" value="1"/>
</dbReference>
<dbReference type="GO" id="GO:0005524">
    <property type="term" value="F:ATP binding"/>
    <property type="evidence" value="ECO:0007669"/>
    <property type="project" value="UniProtKB-UniRule"/>
</dbReference>
<keyword evidence="8" id="KW-0106">Calcium</keyword>
<dbReference type="GO" id="GO:0005509">
    <property type="term" value="F:calcium ion binding"/>
    <property type="evidence" value="ECO:0007669"/>
    <property type="project" value="InterPro"/>
</dbReference>
<evidence type="ECO:0000256" key="14">
    <source>
        <dbReference type="SAM" id="MobiDB-lite"/>
    </source>
</evidence>
<evidence type="ECO:0000256" key="1">
    <source>
        <dbReference type="ARBA" id="ARBA00012513"/>
    </source>
</evidence>
<dbReference type="InterPro" id="IPR008271">
    <property type="entry name" value="Ser/Thr_kinase_AS"/>
</dbReference>
<evidence type="ECO:0000256" key="5">
    <source>
        <dbReference type="ARBA" id="ARBA00022737"/>
    </source>
</evidence>
<keyword evidence="18" id="KW-1185">Reference proteome</keyword>
<evidence type="ECO:0000256" key="13">
    <source>
        <dbReference type="PROSITE-ProRule" id="PRU10141"/>
    </source>
</evidence>